<dbReference type="AlphaFoldDB" id="A0A382I6T5"/>
<gene>
    <name evidence="1" type="ORF">METZ01_LOCUS248102</name>
</gene>
<reference evidence="1" key="1">
    <citation type="submission" date="2018-05" db="EMBL/GenBank/DDBJ databases">
        <authorList>
            <person name="Lanie J.A."/>
            <person name="Ng W.-L."/>
            <person name="Kazmierczak K.M."/>
            <person name="Andrzejewski T.M."/>
            <person name="Davidsen T.M."/>
            <person name="Wayne K.J."/>
            <person name="Tettelin H."/>
            <person name="Glass J.I."/>
            <person name="Rusch D."/>
            <person name="Podicherti R."/>
            <person name="Tsui H.-C.T."/>
            <person name="Winkler M.E."/>
        </authorList>
    </citation>
    <scope>NUCLEOTIDE SEQUENCE</scope>
</reference>
<proteinExistence type="predicted"/>
<accession>A0A382I6T5</accession>
<organism evidence="1">
    <name type="scientific">marine metagenome</name>
    <dbReference type="NCBI Taxonomy" id="408172"/>
    <lineage>
        <taxon>unclassified sequences</taxon>
        <taxon>metagenomes</taxon>
        <taxon>ecological metagenomes</taxon>
    </lineage>
</organism>
<evidence type="ECO:0000313" key="1">
    <source>
        <dbReference type="EMBL" id="SVB95248.1"/>
    </source>
</evidence>
<protein>
    <submittedName>
        <fullName evidence="1">Uncharacterized protein</fullName>
    </submittedName>
</protein>
<dbReference type="EMBL" id="UINC01065506">
    <property type="protein sequence ID" value="SVB95248.1"/>
    <property type="molecule type" value="Genomic_DNA"/>
</dbReference>
<name>A0A382I6T5_9ZZZZ</name>
<sequence length="28" mass="3368">MKVVTLLKKSNSKLYSFEIIFFNFQLDN</sequence>